<evidence type="ECO:0000313" key="3">
    <source>
        <dbReference type="Proteomes" id="UP000222485"/>
    </source>
</evidence>
<reference evidence="3" key="1">
    <citation type="journal article" date="2017" name="Curr. Microbiol.">
        <title>Genomic Diversity of Type B3 Bacteriophages of Caulobacter crescentus.</title>
        <authorList>
            <person name="Ash K.T."/>
            <person name="Drake K.M."/>
            <person name="Gibbs W.S."/>
            <person name="Ely B."/>
        </authorList>
    </citation>
    <scope>NUCLEOTIDE SEQUENCE [LARGE SCALE GENOMIC DNA]</scope>
</reference>
<keyword evidence="1" id="KW-0812">Transmembrane</keyword>
<organism evidence="2 3">
    <name type="scientific">Caulobacter phage Ccr32</name>
    <dbReference type="NCBI Taxonomy" id="1959738"/>
    <lineage>
        <taxon>Viruses</taxon>
        <taxon>Duplodnaviria</taxon>
        <taxon>Heunggongvirae</taxon>
        <taxon>Uroviricota</taxon>
        <taxon>Caudoviricetes</taxon>
        <taxon>Jeanschmidtviridae</taxon>
        <taxon>Shapirovirus</taxon>
        <taxon>Shapirovirus cbk</taxon>
    </lineage>
</organism>
<keyword evidence="1" id="KW-0472">Membrane</keyword>
<dbReference type="Proteomes" id="UP000222485">
    <property type="component" value="Genome"/>
</dbReference>
<evidence type="ECO:0000313" key="2">
    <source>
        <dbReference type="EMBL" id="ARB15090.1"/>
    </source>
</evidence>
<keyword evidence="1" id="KW-1133">Transmembrane helix</keyword>
<protein>
    <submittedName>
        <fullName evidence="2">Uncharacterized protein</fullName>
    </submittedName>
</protein>
<accession>A0A1V0EDU9</accession>
<dbReference type="EMBL" id="KY555146">
    <property type="protein sequence ID" value="ARB15090.1"/>
    <property type="molecule type" value="Genomic_DNA"/>
</dbReference>
<sequence>MGFLDIVARAALIYLAAALVLSILAIRPWSWTRDTRQAFWALFDWRKS</sequence>
<evidence type="ECO:0000256" key="1">
    <source>
        <dbReference type="SAM" id="Phobius"/>
    </source>
</evidence>
<gene>
    <name evidence="2" type="ORF">Ccr32_gp172</name>
</gene>
<feature type="transmembrane region" description="Helical" evidence="1">
    <location>
        <begin position="6"/>
        <end position="26"/>
    </location>
</feature>
<proteinExistence type="predicted"/>
<name>A0A1V0EDU9_9CAUD</name>